<dbReference type="EMBL" id="JBICBT010001003">
    <property type="protein sequence ID" value="KAL3088206.1"/>
    <property type="molecule type" value="Genomic_DNA"/>
</dbReference>
<protein>
    <submittedName>
        <fullName evidence="2">Uncharacterized protein</fullName>
    </submittedName>
</protein>
<evidence type="ECO:0000313" key="2">
    <source>
        <dbReference type="EMBL" id="KAL3088206.1"/>
    </source>
</evidence>
<proteinExistence type="predicted"/>
<gene>
    <name evidence="2" type="ORF">niasHT_021866</name>
</gene>
<dbReference type="AlphaFoldDB" id="A0ABD2JC52"/>
<comment type="caution">
    <text evidence="2">The sequence shown here is derived from an EMBL/GenBank/DDBJ whole genome shotgun (WGS) entry which is preliminary data.</text>
</comment>
<feature type="region of interest" description="Disordered" evidence="1">
    <location>
        <begin position="37"/>
        <end position="66"/>
    </location>
</feature>
<evidence type="ECO:0000256" key="1">
    <source>
        <dbReference type="SAM" id="MobiDB-lite"/>
    </source>
</evidence>
<accession>A0ABD2JC52</accession>
<sequence length="66" mass="7203">MPSHGQLSSSDLPFHLTNGTDGVKLLKFRATKQCQANKGTDEEATKKQHFGIQFRLPKDGGNCDDG</sequence>
<dbReference type="Proteomes" id="UP001620626">
    <property type="component" value="Unassembled WGS sequence"/>
</dbReference>
<organism evidence="2 3">
    <name type="scientific">Heterodera trifolii</name>
    <dbReference type="NCBI Taxonomy" id="157864"/>
    <lineage>
        <taxon>Eukaryota</taxon>
        <taxon>Metazoa</taxon>
        <taxon>Ecdysozoa</taxon>
        <taxon>Nematoda</taxon>
        <taxon>Chromadorea</taxon>
        <taxon>Rhabditida</taxon>
        <taxon>Tylenchina</taxon>
        <taxon>Tylenchomorpha</taxon>
        <taxon>Tylenchoidea</taxon>
        <taxon>Heteroderidae</taxon>
        <taxon>Heteroderinae</taxon>
        <taxon>Heterodera</taxon>
    </lineage>
</organism>
<reference evidence="2 3" key="1">
    <citation type="submission" date="2024-10" db="EMBL/GenBank/DDBJ databases">
        <authorList>
            <person name="Kim D."/>
        </authorList>
    </citation>
    <scope>NUCLEOTIDE SEQUENCE [LARGE SCALE GENOMIC DNA]</scope>
    <source>
        <strain evidence="2">BH-2024</strain>
    </source>
</reference>
<keyword evidence="3" id="KW-1185">Reference proteome</keyword>
<evidence type="ECO:0000313" key="3">
    <source>
        <dbReference type="Proteomes" id="UP001620626"/>
    </source>
</evidence>
<name>A0ABD2JC52_9BILA</name>